<evidence type="ECO:0000256" key="2">
    <source>
        <dbReference type="ARBA" id="ARBA00022747"/>
    </source>
</evidence>
<dbReference type="OrthoDB" id="667970at2"/>
<dbReference type="REBASE" id="35638">
    <property type="entry name" value="S.Hhy1100ORF2185P"/>
</dbReference>
<dbReference type="Pfam" id="PF01420">
    <property type="entry name" value="Methylase_S"/>
    <property type="match status" value="1"/>
</dbReference>
<reference key="2">
    <citation type="submission" date="2011-04" db="EMBL/GenBank/DDBJ databases">
        <title>Complete sequence of chromosome of Haliscomenobacter hydrossis DSM 1100.</title>
        <authorList>
            <consortium name="US DOE Joint Genome Institute (JGI-PGF)"/>
            <person name="Lucas S."/>
            <person name="Han J."/>
            <person name="Lapidus A."/>
            <person name="Bruce D."/>
            <person name="Goodwin L."/>
            <person name="Pitluck S."/>
            <person name="Peters L."/>
            <person name="Kyrpides N."/>
            <person name="Mavromatis K."/>
            <person name="Ivanova N."/>
            <person name="Ovchinnikova G."/>
            <person name="Pagani I."/>
            <person name="Daligault H."/>
            <person name="Detter J.C."/>
            <person name="Han C."/>
            <person name="Land M."/>
            <person name="Hauser L."/>
            <person name="Markowitz V."/>
            <person name="Cheng J.-F."/>
            <person name="Hugenholtz P."/>
            <person name="Woyke T."/>
            <person name="Wu D."/>
            <person name="Verbarg S."/>
            <person name="Frueling A."/>
            <person name="Brambilla E."/>
            <person name="Klenk H.-P."/>
            <person name="Eisen J.A."/>
        </authorList>
    </citation>
    <scope>NUCLEOTIDE SEQUENCE</scope>
    <source>
        <strain>DSM 1100</strain>
    </source>
</reference>
<name>F4KRW3_HALH1</name>
<dbReference type="RefSeq" id="WP_013764619.1">
    <property type="nucleotide sequence ID" value="NC_015510.1"/>
</dbReference>
<dbReference type="GO" id="GO:0009307">
    <property type="term" value="P:DNA restriction-modification system"/>
    <property type="evidence" value="ECO:0007669"/>
    <property type="project" value="UniProtKB-KW"/>
</dbReference>
<dbReference type="PANTHER" id="PTHR43140">
    <property type="entry name" value="TYPE-1 RESTRICTION ENZYME ECOKI SPECIFICITY PROTEIN"/>
    <property type="match status" value="1"/>
</dbReference>
<feature type="domain" description="Type I restriction modification DNA specificity" evidence="4">
    <location>
        <begin position="251"/>
        <end position="382"/>
    </location>
</feature>
<dbReference type="SUPFAM" id="SSF116734">
    <property type="entry name" value="DNA methylase specificity domain"/>
    <property type="match status" value="2"/>
</dbReference>
<dbReference type="EMBL" id="CP002691">
    <property type="protein sequence ID" value="AEE50067.1"/>
    <property type="molecule type" value="Genomic_DNA"/>
</dbReference>
<organism evidence="5 6">
    <name type="scientific">Haliscomenobacter hydrossis (strain ATCC 27775 / DSM 1100 / LMG 10767 / O)</name>
    <dbReference type="NCBI Taxonomy" id="760192"/>
    <lineage>
        <taxon>Bacteria</taxon>
        <taxon>Pseudomonadati</taxon>
        <taxon>Bacteroidota</taxon>
        <taxon>Saprospiria</taxon>
        <taxon>Saprospirales</taxon>
        <taxon>Haliscomenobacteraceae</taxon>
        <taxon>Haliscomenobacter</taxon>
    </lineage>
</organism>
<accession>F4KRW3</accession>
<evidence type="ECO:0000256" key="3">
    <source>
        <dbReference type="ARBA" id="ARBA00023125"/>
    </source>
</evidence>
<dbReference type="Proteomes" id="UP000008461">
    <property type="component" value="Chromosome"/>
</dbReference>
<evidence type="ECO:0000313" key="5">
    <source>
        <dbReference type="EMBL" id="AEE50067.1"/>
    </source>
</evidence>
<evidence type="ECO:0000256" key="1">
    <source>
        <dbReference type="ARBA" id="ARBA00010923"/>
    </source>
</evidence>
<dbReference type="InterPro" id="IPR000055">
    <property type="entry name" value="Restrct_endonuc_typeI_TRD"/>
</dbReference>
<evidence type="ECO:0000313" key="6">
    <source>
        <dbReference type="Proteomes" id="UP000008461"/>
    </source>
</evidence>
<dbReference type="PANTHER" id="PTHR43140:SF1">
    <property type="entry name" value="TYPE I RESTRICTION ENZYME ECOKI SPECIFICITY SUBUNIT"/>
    <property type="match status" value="1"/>
</dbReference>
<dbReference type="eggNOG" id="COG0732">
    <property type="taxonomic scope" value="Bacteria"/>
</dbReference>
<protein>
    <submittedName>
        <fullName evidence="5">Restriction modification system DNA specificity domain protein</fullName>
    </submittedName>
</protein>
<keyword evidence="6" id="KW-1185">Reference proteome</keyword>
<sequence>MINESKIKLKHSVSLRKERVEGLENSRPYIGLEHIESSSGRLLISPLENGDLPDEMAEAGESLCNLFEPGDVLFGKLRPYLAKAWVANFSGRCTTELIVLIPKLIDPYYLKYNFLEKELLDAITGSSFGSKMPRADWGFIGDQYIFFPPIDIQRRIASYLDRETTRIDGLISAKERLITLLAEKRQALITQAVTRGFDQEIKMKHAGVEWIGEVPDGWMEIRVKYLGDIFYGLSQPPGYHADGLPLVRATNVYRGEIRKEGLVFVNEDDLPESKKVILKTGDIIIVRSGAYTADSALVTEEWEGAVAGFDMVFKPNKRVNPNFLAYVLLSPYVLESQLIPMSVRAAQPHLNAEELGSTIVVLPPSVDEQFAIIQCLEKKISKLDALRVANTKSIELLKERRKALISAAVTGQIEITD</sequence>
<dbReference type="AlphaFoldDB" id="F4KRW3"/>
<keyword evidence="3" id="KW-0238">DNA-binding</keyword>
<dbReference type="KEGG" id="hhy:Halhy_2184"/>
<dbReference type="Gene3D" id="3.90.220.20">
    <property type="entry name" value="DNA methylase specificity domains"/>
    <property type="match status" value="2"/>
</dbReference>
<dbReference type="InterPro" id="IPR044946">
    <property type="entry name" value="Restrct_endonuc_typeI_TRD_sf"/>
</dbReference>
<proteinExistence type="inferred from homology"/>
<dbReference type="STRING" id="760192.Halhy_2184"/>
<reference evidence="5 6" key="1">
    <citation type="journal article" date="2011" name="Stand. Genomic Sci.">
        <title>Complete genome sequence of Haliscomenobacter hydrossis type strain (O).</title>
        <authorList>
            <consortium name="US DOE Joint Genome Institute (JGI-PGF)"/>
            <person name="Daligault H."/>
            <person name="Lapidus A."/>
            <person name="Zeytun A."/>
            <person name="Nolan M."/>
            <person name="Lucas S."/>
            <person name="Del Rio T.G."/>
            <person name="Tice H."/>
            <person name="Cheng J.F."/>
            <person name="Tapia R."/>
            <person name="Han C."/>
            <person name="Goodwin L."/>
            <person name="Pitluck S."/>
            <person name="Liolios K."/>
            <person name="Pagani I."/>
            <person name="Ivanova N."/>
            <person name="Huntemann M."/>
            <person name="Mavromatis K."/>
            <person name="Mikhailova N."/>
            <person name="Pati A."/>
            <person name="Chen A."/>
            <person name="Palaniappan K."/>
            <person name="Land M."/>
            <person name="Hauser L."/>
            <person name="Brambilla E.M."/>
            <person name="Rohde M."/>
            <person name="Verbarg S."/>
            <person name="Goker M."/>
            <person name="Bristow J."/>
            <person name="Eisen J.A."/>
            <person name="Markowitz V."/>
            <person name="Hugenholtz P."/>
            <person name="Kyrpides N.C."/>
            <person name="Klenk H.P."/>
            <person name="Woyke T."/>
        </authorList>
    </citation>
    <scope>NUCLEOTIDE SEQUENCE [LARGE SCALE GENOMIC DNA]</scope>
    <source>
        <strain evidence="6">ATCC 27775 / DSM 1100 / LMG 10767 / O</strain>
    </source>
</reference>
<dbReference type="HOGENOM" id="CLU_021095_1_0_10"/>
<gene>
    <name evidence="5" type="ordered locus">Halhy_2184</name>
</gene>
<dbReference type="InterPro" id="IPR051212">
    <property type="entry name" value="Type-I_RE_S_subunit"/>
</dbReference>
<dbReference type="GO" id="GO:0003677">
    <property type="term" value="F:DNA binding"/>
    <property type="evidence" value="ECO:0007669"/>
    <property type="project" value="UniProtKB-KW"/>
</dbReference>
<evidence type="ECO:0000259" key="4">
    <source>
        <dbReference type="Pfam" id="PF01420"/>
    </source>
</evidence>
<keyword evidence="2" id="KW-0680">Restriction system</keyword>
<comment type="similarity">
    <text evidence="1">Belongs to the type-I restriction system S methylase family.</text>
</comment>